<keyword evidence="3" id="KW-1185">Reference proteome</keyword>
<feature type="non-terminal residue" evidence="2">
    <location>
        <position position="906"/>
    </location>
</feature>
<sequence length="906" mass="99757">VDCATAITGSNASALANFCRACFAAEKAVSGLGKPAANENGCALCGAAVSADNKSPVVRVCFFCYEDQCKIELAMEESQKQARSDENAAAAIEESQNFDRTGEGAAIVSAPAGGKKRKLSDMALPELGWKRRARESELCWFARVQAHRHGAEKRMQKDYMAQWRAFSEKHKQRFRDEIAGYMGEYAANTETEADKPPPHAPRWAAFENGVASVVLPVDYTLDDLQADFAQYAENPSAHDQKRWEFYALLHQLLARESCPITSPAKAAEQLTSLRVNRHYLYKLRKSFGDGALPWDVPAQFKMGRTPQESLGEREKQDLLCYVKWHQRTGTALSIEQLETAAVLMKLEKRLISRLGEIGADECGDDLEAKLAERRPRFAHFWRDFRAWVEATQPREDSLSLQKLKAKTLHQAAVMEPKVIEQAFDTLQKMLTRLGLMSASGVLLASSSGRVIIADEKGFSSRSDVLTQMRGIITQSGRSKAATVSAVTSFEHITVCSWLPMQGQPLPVGVIVPQKRLHESFSRIWPEAELFANPGGSQTAASFVQMLERLLERYGVELFVLPSYSTAALCALDQQPHSIMSARWAAVKAQLSRQGRDINVFMALSLIRRIVMEGLSEQNQRAGWARCGFVPGELLQRNVVLKERFEELFSSKRAGAGFDAKPQTKTSAVLGLLAAVSPKKVHCSKAGCSQKVSLADRFCAACGEPNTAFSEEAAELVRSGRRSGWYKPPAPSAVVPENAAEEKMERGMGDLLSKLRKRGSQAQPAESDASAPAPAAQGPAAKALATPASVPATVPGTSAASGDQPIVRTEWDLDNEADCIDWVLQCFSSEKRDGMKGLAEFFVSWLRSKASKSEKLSEVFYKNVIGPQLLTTSKKREAWAAVQRYNRGLRFVSHPSAVWENNSPRQI</sequence>
<evidence type="ECO:0000313" key="2">
    <source>
        <dbReference type="EMBL" id="CAJ1383103.1"/>
    </source>
</evidence>
<organism evidence="2 3">
    <name type="scientific">Effrenium voratum</name>
    <dbReference type="NCBI Taxonomy" id="2562239"/>
    <lineage>
        <taxon>Eukaryota</taxon>
        <taxon>Sar</taxon>
        <taxon>Alveolata</taxon>
        <taxon>Dinophyceae</taxon>
        <taxon>Suessiales</taxon>
        <taxon>Symbiodiniaceae</taxon>
        <taxon>Effrenium</taxon>
    </lineage>
</organism>
<comment type="caution">
    <text evidence="2">The sequence shown here is derived from an EMBL/GenBank/DDBJ whole genome shotgun (WGS) entry which is preliminary data.</text>
</comment>
<proteinExistence type="predicted"/>
<feature type="compositionally biased region" description="Low complexity" evidence="1">
    <location>
        <begin position="759"/>
        <end position="783"/>
    </location>
</feature>
<protein>
    <submittedName>
        <fullName evidence="2">Uncharacterized protein</fullName>
    </submittedName>
</protein>
<dbReference type="Proteomes" id="UP001178507">
    <property type="component" value="Unassembled WGS sequence"/>
</dbReference>
<gene>
    <name evidence="2" type="ORF">EVOR1521_LOCUS10312</name>
</gene>
<dbReference type="AlphaFoldDB" id="A0AA36MYA0"/>
<name>A0AA36MYA0_9DINO</name>
<dbReference type="EMBL" id="CAUJNA010000984">
    <property type="protein sequence ID" value="CAJ1383103.1"/>
    <property type="molecule type" value="Genomic_DNA"/>
</dbReference>
<accession>A0AA36MYA0</accession>
<evidence type="ECO:0000256" key="1">
    <source>
        <dbReference type="SAM" id="MobiDB-lite"/>
    </source>
</evidence>
<reference evidence="2" key="1">
    <citation type="submission" date="2023-08" db="EMBL/GenBank/DDBJ databases">
        <authorList>
            <person name="Chen Y."/>
            <person name="Shah S."/>
            <person name="Dougan E. K."/>
            <person name="Thang M."/>
            <person name="Chan C."/>
        </authorList>
    </citation>
    <scope>NUCLEOTIDE SEQUENCE</scope>
</reference>
<evidence type="ECO:0000313" key="3">
    <source>
        <dbReference type="Proteomes" id="UP001178507"/>
    </source>
</evidence>
<feature type="region of interest" description="Disordered" evidence="1">
    <location>
        <begin position="724"/>
        <end position="783"/>
    </location>
</feature>